<evidence type="ECO:0000313" key="2">
    <source>
        <dbReference type="Proteomes" id="UP000571554"/>
    </source>
</evidence>
<accession>A0A7W9U649</accession>
<comment type="caution">
    <text evidence="1">The sequence shown here is derived from an EMBL/GenBank/DDBJ whole genome shotgun (WGS) entry which is preliminary data.</text>
</comment>
<dbReference type="Proteomes" id="UP000571554">
    <property type="component" value="Unassembled WGS sequence"/>
</dbReference>
<dbReference type="EMBL" id="JACHBW010000029">
    <property type="protein sequence ID" value="MBB6106655.1"/>
    <property type="molecule type" value="Genomic_DNA"/>
</dbReference>
<name>A0A7W9U649_9BURK</name>
<reference evidence="1 2" key="1">
    <citation type="submission" date="2020-08" db="EMBL/GenBank/DDBJ databases">
        <title>Above-ground endophytic microbial communities from plants in different locations in the United States.</title>
        <authorList>
            <person name="Frank C."/>
        </authorList>
    </citation>
    <scope>NUCLEOTIDE SEQUENCE [LARGE SCALE GENOMIC DNA]</scope>
    <source>
        <strain evidence="1 2">WP4_2_2</strain>
    </source>
</reference>
<dbReference type="RefSeq" id="WP_183732285.1">
    <property type="nucleotide sequence ID" value="NZ_JACHBW010000029.1"/>
</dbReference>
<protein>
    <submittedName>
        <fullName evidence="1">Uncharacterized protein</fullName>
    </submittedName>
</protein>
<organism evidence="1 2">
    <name type="scientific">Paraburkholderia bannensis</name>
    <dbReference type="NCBI Taxonomy" id="765414"/>
    <lineage>
        <taxon>Bacteria</taxon>
        <taxon>Pseudomonadati</taxon>
        <taxon>Pseudomonadota</taxon>
        <taxon>Betaproteobacteria</taxon>
        <taxon>Burkholderiales</taxon>
        <taxon>Burkholderiaceae</taxon>
        <taxon>Paraburkholderia</taxon>
    </lineage>
</organism>
<gene>
    <name evidence="1" type="ORF">F4827_006531</name>
</gene>
<dbReference type="AlphaFoldDB" id="A0A7W9U649"/>
<proteinExistence type="predicted"/>
<evidence type="ECO:0000313" key="1">
    <source>
        <dbReference type="EMBL" id="MBB6106655.1"/>
    </source>
</evidence>
<keyword evidence="2" id="KW-1185">Reference proteome</keyword>
<sequence>MFPRLLFQEGKRLNRSGAEQWLNDCGLLAARFDVLDVSARLPRIPIAFCPRYHPFRGSPLESDLWGPGESCGFFCALVLVALFVPVYQATPIV</sequence>